<comment type="cofactor">
    <cofactor evidence="9">
        <name>Zn(2+)</name>
        <dbReference type="ChEBI" id="CHEBI:29105"/>
    </cofactor>
    <text evidence="9">Binds 1 zinc ion per subunit.</text>
</comment>
<comment type="function">
    <text evidence="10">Reversible hydration of carbon dioxide.</text>
</comment>
<evidence type="ECO:0000256" key="5">
    <source>
        <dbReference type="ARBA" id="ARBA00022833"/>
    </source>
</evidence>
<dbReference type="CDD" id="cd00883">
    <property type="entry name" value="beta_CA_cladeA"/>
    <property type="match status" value="1"/>
</dbReference>
<comment type="similarity">
    <text evidence="1 10">Belongs to the beta-class carbonic anhydrase family.</text>
</comment>
<evidence type="ECO:0000256" key="4">
    <source>
        <dbReference type="ARBA" id="ARBA00022723"/>
    </source>
</evidence>
<evidence type="ECO:0000256" key="10">
    <source>
        <dbReference type="RuleBase" id="RU003956"/>
    </source>
</evidence>
<dbReference type="SMART" id="SM00947">
    <property type="entry name" value="Pro_CA"/>
    <property type="match status" value="1"/>
</dbReference>
<dbReference type="GO" id="GO:0004089">
    <property type="term" value="F:carbonate dehydratase activity"/>
    <property type="evidence" value="ECO:0007669"/>
    <property type="project" value="UniProtKB-UniRule"/>
</dbReference>
<keyword evidence="13" id="KW-1185">Reference proteome</keyword>
<keyword evidence="6 10" id="KW-0456">Lyase</keyword>
<dbReference type="InterPro" id="IPR036874">
    <property type="entry name" value="Carbonic_anhydrase_sf"/>
</dbReference>
<comment type="catalytic activity">
    <reaction evidence="8 10">
        <text>hydrogencarbonate + H(+) = CO2 + H2O</text>
        <dbReference type="Rhea" id="RHEA:10748"/>
        <dbReference type="ChEBI" id="CHEBI:15377"/>
        <dbReference type="ChEBI" id="CHEBI:15378"/>
        <dbReference type="ChEBI" id="CHEBI:16526"/>
        <dbReference type="ChEBI" id="CHEBI:17544"/>
        <dbReference type="EC" id="4.2.1.1"/>
    </reaction>
</comment>
<name>T0R463_SAPDV</name>
<accession>T0R463</accession>
<dbReference type="EMBL" id="JH767133">
    <property type="protein sequence ID" value="EQC41761.1"/>
    <property type="molecule type" value="Genomic_DNA"/>
</dbReference>
<evidence type="ECO:0000256" key="7">
    <source>
        <dbReference type="ARBA" id="ARBA00031969"/>
    </source>
</evidence>
<dbReference type="EC" id="4.2.1.1" evidence="2 10"/>
<dbReference type="GO" id="GO:0008270">
    <property type="term" value="F:zinc ion binding"/>
    <property type="evidence" value="ECO:0007669"/>
    <property type="project" value="UniProtKB-UniRule"/>
</dbReference>
<dbReference type="RefSeq" id="XP_008604330.1">
    <property type="nucleotide sequence ID" value="XM_008606108.1"/>
</dbReference>
<keyword evidence="5 9" id="KW-0862">Zinc</keyword>
<evidence type="ECO:0000256" key="9">
    <source>
        <dbReference type="PIRSR" id="PIRSR601765-1"/>
    </source>
</evidence>
<dbReference type="NCBIfam" id="NF007756">
    <property type="entry name" value="PRK10437.1"/>
    <property type="match status" value="1"/>
</dbReference>
<evidence type="ECO:0000256" key="2">
    <source>
        <dbReference type="ARBA" id="ARBA00012925"/>
    </source>
</evidence>
<proteinExistence type="inferred from homology"/>
<evidence type="ECO:0000256" key="11">
    <source>
        <dbReference type="SAM" id="MobiDB-lite"/>
    </source>
</evidence>
<dbReference type="OrthoDB" id="10248475at2759"/>
<dbReference type="STRING" id="1156394.T0R463"/>
<dbReference type="PANTHER" id="PTHR11002:SF76">
    <property type="entry name" value="CARBONIC ANHYDRASE"/>
    <property type="match status" value="1"/>
</dbReference>
<dbReference type="InParanoid" id="T0R463"/>
<feature type="binding site" evidence="9">
    <location>
        <position position="101"/>
    </location>
    <ligand>
        <name>Zn(2+)</name>
        <dbReference type="ChEBI" id="CHEBI:29105"/>
    </ligand>
</feature>
<evidence type="ECO:0000256" key="1">
    <source>
        <dbReference type="ARBA" id="ARBA00006217"/>
    </source>
</evidence>
<gene>
    <name evidence="12" type="ORF">SDRG_00624</name>
</gene>
<dbReference type="AlphaFoldDB" id="T0R463"/>
<evidence type="ECO:0000256" key="6">
    <source>
        <dbReference type="ARBA" id="ARBA00023239"/>
    </source>
</evidence>
<dbReference type="Pfam" id="PF00484">
    <property type="entry name" value="Pro_CA"/>
    <property type="match status" value="1"/>
</dbReference>
<evidence type="ECO:0000256" key="3">
    <source>
        <dbReference type="ARBA" id="ARBA00014628"/>
    </source>
</evidence>
<dbReference type="FunFam" id="3.40.1050.10:FF:000001">
    <property type="entry name" value="Carbonic anhydrase"/>
    <property type="match status" value="1"/>
</dbReference>
<feature type="binding site" evidence="9">
    <location>
        <position position="103"/>
    </location>
    <ligand>
        <name>Zn(2+)</name>
        <dbReference type="ChEBI" id="CHEBI:29105"/>
    </ligand>
</feature>
<evidence type="ECO:0000313" key="12">
    <source>
        <dbReference type="EMBL" id="EQC41761.1"/>
    </source>
</evidence>
<feature type="binding site" evidence="9">
    <location>
        <position position="157"/>
    </location>
    <ligand>
        <name>Zn(2+)</name>
        <dbReference type="ChEBI" id="CHEBI:29105"/>
    </ligand>
</feature>
<feature type="region of interest" description="Disordered" evidence="11">
    <location>
        <begin position="275"/>
        <end position="302"/>
    </location>
</feature>
<organism evidence="12 13">
    <name type="scientific">Saprolegnia diclina (strain VS20)</name>
    <dbReference type="NCBI Taxonomy" id="1156394"/>
    <lineage>
        <taxon>Eukaryota</taxon>
        <taxon>Sar</taxon>
        <taxon>Stramenopiles</taxon>
        <taxon>Oomycota</taxon>
        <taxon>Saprolegniomycetes</taxon>
        <taxon>Saprolegniales</taxon>
        <taxon>Saprolegniaceae</taxon>
        <taxon>Saprolegnia</taxon>
    </lineage>
</organism>
<dbReference type="PANTHER" id="PTHR11002">
    <property type="entry name" value="CARBONIC ANHYDRASE"/>
    <property type="match status" value="1"/>
</dbReference>
<feature type="binding site" evidence="9">
    <location>
        <position position="160"/>
    </location>
    <ligand>
        <name>Zn(2+)</name>
        <dbReference type="ChEBI" id="CHEBI:29105"/>
    </ligand>
</feature>
<protein>
    <recommendedName>
        <fullName evidence="3 10">Carbonic anhydrase</fullName>
        <ecNumber evidence="2 10">4.2.1.1</ecNumber>
    </recommendedName>
    <alternativeName>
        <fullName evidence="7 10">Carbonate dehydratase</fullName>
    </alternativeName>
</protein>
<evidence type="ECO:0000256" key="8">
    <source>
        <dbReference type="ARBA" id="ARBA00048348"/>
    </source>
</evidence>
<dbReference type="InterPro" id="IPR001765">
    <property type="entry name" value="Carbonic_anhydrase"/>
</dbReference>
<keyword evidence="4 9" id="KW-0479">Metal-binding</keyword>
<dbReference type="Gene3D" id="3.40.1050.10">
    <property type="entry name" value="Carbonic anhydrase"/>
    <property type="match status" value="1"/>
</dbReference>
<reference evidence="12 13" key="1">
    <citation type="submission" date="2012-04" db="EMBL/GenBank/DDBJ databases">
        <title>The Genome Sequence of Saprolegnia declina VS20.</title>
        <authorList>
            <consortium name="The Broad Institute Genome Sequencing Platform"/>
            <person name="Russ C."/>
            <person name="Nusbaum C."/>
            <person name="Tyler B."/>
            <person name="van West P."/>
            <person name="Dieguez-Uribeondo J."/>
            <person name="de Bruijn I."/>
            <person name="Tripathy S."/>
            <person name="Jiang R."/>
            <person name="Young S.K."/>
            <person name="Zeng Q."/>
            <person name="Gargeya S."/>
            <person name="Fitzgerald M."/>
            <person name="Haas B."/>
            <person name="Abouelleil A."/>
            <person name="Alvarado L."/>
            <person name="Arachchi H.M."/>
            <person name="Berlin A."/>
            <person name="Chapman S.B."/>
            <person name="Goldberg J."/>
            <person name="Griggs A."/>
            <person name="Gujja S."/>
            <person name="Hansen M."/>
            <person name="Howarth C."/>
            <person name="Imamovic A."/>
            <person name="Larimer J."/>
            <person name="McCowen C."/>
            <person name="Montmayeur A."/>
            <person name="Murphy C."/>
            <person name="Neiman D."/>
            <person name="Pearson M."/>
            <person name="Priest M."/>
            <person name="Roberts A."/>
            <person name="Saif S."/>
            <person name="Shea T."/>
            <person name="Sisk P."/>
            <person name="Sykes S."/>
            <person name="Wortman J."/>
            <person name="Nusbaum C."/>
            <person name="Birren B."/>
        </authorList>
    </citation>
    <scope>NUCLEOTIDE SEQUENCE [LARGE SCALE GENOMIC DNA]</scope>
    <source>
        <strain evidence="12 13">VS20</strain>
    </source>
</reference>
<sequence length="302" mass="34181">MDAGRMKKHRDSLGRADVPVWPSPDRIPEHWETELNHELKISVARPLAPSPRHCIISGGVKGVHELLKRNRQWAAETVRDSPYFFEKLSQAQSPEILWIGCSDARVPPNQILNLKPGDVFVHSNVGNEVVHSDLNCLSVIEYAVVHLKVKHIIVCGHYGCSGIKAALSRQEFGLVDNWLRTIKDLYIEHKTHFLALEQPKQKLNLLTELNVTKSVYNVCHTRIVQNAWKAGQELSVHGWCYSIEDGEIRDLNVTMTDASCVEPIYQRAMEKEASEIQATANIPRSPRRQHCGKPPLKTADLF</sequence>
<dbReference type="eggNOG" id="KOG1578">
    <property type="taxonomic scope" value="Eukaryota"/>
</dbReference>
<dbReference type="SUPFAM" id="SSF53056">
    <property type="entry name" value="beta-carbonic anhydrase, cab"/>
    <property type="match status" value="1"/>
</dbReference>
<dbReference type="GeneID" id="19941351"/>
<evidence type="ECO:0000313" key="13">
    <source>
        <dbReference type="Proteomes" id="UP000030762"/>
    </source>
</evidence>
<dbReference type="VEuPathDB" id="FungiDB:SDRG_00624"/>
<dbReference type="Proteomes" id="UP000030762">
    <property type="component" value="Unassembled WGS sequence"/>
</dbReference>
<dbReference type="OMA" id="NVAWAHE"/>